<dbReference type="InterPro" id="IPR058925">
    <property type="entry name" value="zf-C2H2_AcuF"/>
</dbReference>
<dbReference type="Pfam" id="PF26082">
    <property type="entry name" value="zf-C2H2_AcuF"/>
    <property type="match status" value="1"/>
</dbReference>
<proteinExistence type="predicted"/>
<evidence type="ECO:0000256" key="1">
    <source>
        <dbReference type="SAM" id="MobiDB-lite"/>
    </source>
</evidence>
<dbReference type="RefSeq" id="XP_070896431.1">
    <property type="nucleotide sequence ID" value="XM_071036379.1"/>
</dbReference>
<name>A0ABR4JYL3_9EURO</name>
<evidence type="ECO:0000259" key="2">
    <source>
        <dbReference type="SMART" id="SM00355"/>
    </source>
</evidence>
<dbReference type="InterPro" id="IPR054464">
    <property type="entry name" value="ULD_fung"/>
</dbReference>
<dbReference type="InterPro" id="IPR013087">
    <property type="entry name" value="Znf_C2H2_type"/>
</dbReference>
<dbReference type="Pfam" id="PF22893">
    <property type="entry name" value="ULD_2"/>
    <property type="match status" value="1"/>
</dbReference>
<organism evidence="3 4">
    <name type="scientific">Aspergillus pseudodeflectus</name>
    <dbReference type="NCBI Taxonomy" id="176178"/>
    <lineage>
        <taxon>Eukaryota</taxon>
        <taxon>Fungi</taxon>
        <taxon>Dikarya</taxon>
        <taxon>Ascomycota</taxon>
        <taxon>Pezizomycotina</taxon>
        <taxon>Eurotiomycetes</taxon>
        <taxon>Eurotiomycetidae</taxon>
        <taxon>Eurotiales</taxon>
        <taxon>Aspergillaceae</taxon>
        <taxon>Aspergillus</taxon>
        <taxon>Aspergillus subgen. Nidulantes</taxon>
    </lineage>
</organism>
<feature type="compositionally biased region" description="Basic and acidic residues" evidence="1">
    <location>
        <begin position="407"/>
        <end position="420"/>
    </location>
</feature>
<reference evidence="3 4" key="1">
    <citation type="submission" date="2024-07" db="EMBL/GenBank/DDBJ databases">
        <title>Section-level genome sequencing and comparative genomics of Aspergillus sections Usti and Cavernicolus.</title>
        <authorList>
            <consortium name="Lawrence Berkeley National Laboratory"/>
            <person name="Nybo J.L."/>
            <person name="Vesth T.C."/>
            <person name="Theobald S."/>
            <person name="Frisvad J.C."/>
            <person name="Larsen T.O."/>
            <person name="Kjaerboelling I."/>
            <person name="Rothschild-Mancinelli K."/>
            <person name="Lyhne E.K."/>
            <person name="Kogle M.E."/>
            <person name="Barry K."/>
            <person name="Clum A."/>
            <person name="Na H."/>
            <person name="Ledsgaard L."/>
            <person name="Lin J."/>
            <person name="Lipzen A."/>
            <person name="Kuo A."/>
            <person name="Riley R."/>
            <person name="Mondo S."/>
            <person name="LaButti K."/>
            <person name="Haridas S."/>
            <person name="Pangalinan J."/>
            <person name="Salamov A.A."/>
            <person name="Simmons B.A."/>
            <person name="Magnuson J.K."/>
            <person name="Chen J."/>
            <person name="Drula E."/>
            <person name="Henrissat B."/>
            <person name="Wiebenga A."/>
            <person name="Lubbers R.J."/>
            <person name="Gomes A.C."/>
            <person name="Macurrencykelacurrency M.R."/>
            <person name="Stajich J."/>
            <person name="Grigoriev I.V."/>
            <person name="Mortensen U.H."/>
            <person name="De vries R.P."/>
            <person name="Baker S.E."/>
            <person name="Andersen M.R."/>
        </authorList>
    </citation>
    <scope>NUCLEOTIDE SEQUENCE [LARGE SCALE GENOMIC DNA]</scope>
    <source>
        <strain evidence="3 4">CBS 756.74</strain>
    </source>
</reference>
<evidence type="ECO:0000313" key="4">
    <source>
        <dbReference type="Proteomes" id="UP001610444"/>
    </source>
</evidence>
<dbReference type="GeneID" id="98151543"/>
<feature type="compositionally biased region" description="Polar residues" evidence="1">
    <location>
        <begin position="384"/>
        <end position="397"/>
    </location>
</feature>
<gene>
    <name evidence="3" type="ORF">BJX68DRAFT_135976</name>
</gene>
<keyword evidence="4" id="KW-1185">Reference proteome</keyword>
<feature type="domain" description="C2H2-type" evidence="2">
    <location>
        <begin position="303"/>
        <end position="331"/>
    </location>
</feature>
<feature type="region of interest" description="Disordered" evidence="1">
    <location>
        <begin position="380"/>
        <end position="457"/>
    </location>
</feature>
<sequence length="709" mass="78978">MAMISSSLKKCMKLFVELIESERLAQFETDVSVRKWEDELGRLRVWAANIGAHQSGQSSLDYRLRDASHLKMETLNLLNSLLETLQDLHEVVDASSDAGDEDEFGELYEGDLTEVQQIYQAIVDVINYLYRMSMAIRQPARHDQLLETRMIDATVFIPWAERHVSDKYPRLEPEIVQRLGAAMARQRAVLKYRERHRAKLGQGFEGNEEPHSHVELMSETAATEFIEAPENHLQFLDGASDSGVSRTSYATTLVASQNGVCIPPPPLESANQAPFECPYCFVIISVKDRKDWARHIFRDVMPYTCIYLGCTTPSKVYESRRQWYNHLRIQHALETSPESCVVCPLCKLAIQRPAIFERHVGRHLEELALFVLPRKEPEDEAGTHSAQVSNVTANEGHSTAKGLSLDSDGRLGSEGYRDITDPALDSSSWEDLPQEDAISAGTPVGTSEKSQRTGYPGDDALLAELKRLRSKTEDPVKEAVLAGLDKLILDDGLDPREARENARETARLLAAKTAQEIASQAAKYGREGETRIVAEASTAIKGLRETDEAVAKEEEISTKEEAPTAPAVGTDDSPTRKDPIKFKDALGRKFTFPFHLCCNWEGMQELIKQAFLHIEVIGPHAAEGHYDLIGPNGDIILPQVWDTVVEPGWSITMHMWPVPEKAKETAAVAPPEEGGSVIVGAKASKRTPKSFQRPQSTAPWNKGDPHPFD</sequence>
<dbReference type="Proteomes" id="UP001610444">
    <property type="component" value="Unassembled WGS sequence"/>
</dbReference>
<accession>A0ABR4JYL3</accession>
<comment type="caution">
    <text evidence="3">The sequence shown here is derived from an EMBL/GenBank/DDBJ whole genome shotgun (WGS) entry which is preliminary data.</text>
</comment>
<evidence type="ECO:0000313" key="3">
    <source>
        <dbReference type="EMBL" id="KAL2845074.1"/>
    </source>
</evidence>
<dbReference type="PANTHER" id="PTHR35391:SF7">
    <property type="entry name" value="C2H2-TYPE DOMAIN-CONTAINING PROTEIN"/>
    <property type="match status" value="1"/>
</dbReference>
<dbReference type="EMBL" id="JBFXLR010000038">
    <property type="protein sequence ID" value="KAL2845074.1"/>
    <property type="molecule type" value="Genomic_DNA"/>
</dbReference>
<feature type="region of interest" description="Disordered" evidence="1">
    <location>
        <begin position="554"/>
        <end position="576"/>
    </location>
</feature>
<protein>
    <recommendedName>
        <fullName evidence="2">C2H2-type domain-containing protein</fullName>
    </recommendedName>
</protein>
<feature type="region of interest" description="Disordered" evidence="1">
    <location>
        <begin position="666"/>
        <end position="709"/>
    </location>
</feature>
<dbReference type="PANTHER" id="PTHR35391">
    <property type="entry name" value="C2H2-TYPE DOMAIN-CONTAINING PROTEIN-RELATED"/>
    <property type="match status" value="1"/>
</dbReference>
<feature type="compositionally biased region" description="Polar residues" evidence="1">
    <location>
        <begin position="689"/>
        <end position="699"/>
    </location>
</feature>
<dbReference type="SMART" id="SM00355">
    <property type="entry name" value="ZnF_C2H2"/>
    <property type="match status" value="2"/>
</dbReference>
<feature type="domain" description="C2H2-type" evidence="2">
    <location>
        <begin position="341"/>
        <end position="363"/>
    </location>
</feature>